<dbReference type="EMBL" id="ALBS01000330">
    <property type="protein sequence ID" value="EJT45285.1"/>
    <property type="molecule type" value="Genomic_DNA"/>
</dbReference>
<feature type="region of interest" description="Disordered" evidence="1">
    <location>
        <begin position="1"/>
        <end position="27"/>
    </location>
</feature>
<gene>
    <name evidence="3" type="ORF">A1Q1_06354</name>
</gene>
<organism evidence="3 4">
    <name type="scientific">Trichosporon asahii var. asahii (strain ATCC 90039 / CBS 2479 / JCM 2466 / KCTC 7840 / NBRC 103889/ NCYC 2677 / UAMH 7654)</name>
    <name type="common">Yeast</name>
    <dbReference type="NCBI Taxonomy" id="1186058"/>
    <lineage>
        <taxon>Eukaryota</taxon>
        <taxon>Fungi</taxon>
        <taxon>Dikarya</taxon>
        <taxon>Basidiomycota</taxon>
        <taxon>Agaricomycotina</taxon>
        <taxon>Tremellomycetes</taxon>
        <taxon>Trichosporonales</taxon>
        <taxon>Trichosporonaceae</taxon>
        <taxon>Trichosporon</taxon>
    </lineage>
</organism>
<evidence type="ECO:0000256" key="1">
    <source>
        <dbReference type="SAM" id="MobiDB-lite"/>
    </source>
</evidence>
<protein>
    <submittedName>
        <fullName evidence="3">Uncharacterized protein</fullName>
    </submittedName>
</protein>
<dbReference type="HOGENOM" id="CLU_1483022_0_0_1"/>
<keyword evidence="2" id="KW-0812">Transmembrane</keyword>
<dbReference type="VEuPathDB" id="FungiDB:A1Q1_06354"/>
<dbReference type="GeneID" id="25989866"/>
<dbReference type="GO" id="GO:0016020">
    <property type="term" value="C:membrane"/>
    <property type="evidence" value="ECO:0007669"/>
    <property type="project" value="InterPro"/>
</dbReference>
<proteinExistence type="predicted"/>
<dbReference type="OrthoDB" id="2525787at2759"/>
<dbReference type="AlphaFoldDB" id="J4U5K3"/>
<dbReference type="RefSeq" id="XP_014176943.1">
    <property type="nucleotide sequence ID" value="XM_014321468.1"/>
</dbReference>
<dbReference type="InterPro" id="IPR008657">
    <property type="entry name" value="JTB"/>
</dbReference>
<name>J4U5K3_TRIAS</name>
<evidence type="ECO:0000313" key="4">
    <source>
        <dbReference type="Proteomes" id="UP000002748"/>
    </source>
</evidence>
<dbReference type="KEGG" id="tasa:A1Q1_06354"/>
<feature type="transmembrane region" description="Helical" evidence="2">
    <location>
        <begin position="138"/>
        <end position="158"/>
    </location>
</feature>
<evidence type="ECO:0000313" key="3">
    <source>
        <dbReference type="EMBL" id="EJT45285.1"/>
    </source>
</evidence>
<dbReference type="Pfam" id="PF05439">
    <property type="entry name" value="JTB"/>
    <property type="match status" value="1"/>
</dbReference>
<keyword evidence="2" id="KW-0472">Membrane</keyword>
<reference evidence="3 4" key="1">
    <citation type="journal article" date="2012" name="Eukaryot. Cell">
        <title>Draft genome sequence of CBS 2479, the standard type strain of Trichosporon asahii.</title>
        <authorList>
            <person name="Yang R.Y."/>
            <person name="Li H.T."/>
            <person name="Zhu H."/>
            <person name="Zhou G.P."/>
            <person name="Wang M."/>
            <person name="Wang L."/>
        </authorList>
    </citation>
    <scope>NUCLEOTIDE SEQUENCE [LARGE SCALE GENOMIC DNA]</scope>
    <source>
        <strain evidence="4">ATCC 90039 / CBS 2479 / JCM 2466 / KCTC 7840 / NCYC 2677 / UAMH 7654</strain>
    </source>
</reference>
<evidence type="ECO:0000256" key="2">
    <source>
        <dbReference type="SAM" id="Phobius"/>
    </source>
</evidence>
<sequence>MTEPKPAACGNTHAYRPPSARPKGPGGVEVIAGPVNDACMSELLESSSRAPLSLPDACKVTDKRCSQLPKQLTRSDQTTSLIQRVISSVAPSASANRVPQMMLLHCIPADKKDDPNPPGEVPAWESCGKVVKLEQREFYEFVTANLLFLIVCLVIYWVRTSTLATQQYRQLAARIGIRGGMV</sequence>
<accession>J4U5K3</accession>
<dbReference type="Proteomes" id="UP000002748">
    <property type="component" value="Unassembled WGS sequence"/>
</dbReference>
<keyword evidence="2" id="KW-1133">Transmembrane helix</keyword>
<comment type="caution">
    <text evidence="3">The sequence shown here is derived from an EMBL/GenBank/DDBJ whole genome shotgun (WGS) entry which is preliminary data.</text>
</comment>